<proteinExistence type="predicted"/>
<accession>A0A0F9HG74</accession>
<evidence type="ECO:0000313" key="1">
    <source>
        <dbReference type="EMBL" id="KKM14107.1"/>
    </source>
</evidence>
<reference evidence="1" key="1">
    <citation type="journal article" date="2015" name="Nature">
        <title>Complex archaea that bridge the gap between prokaryotes and eukaryotes.</title>
        <authorList>
            <person name="Spang A."/>
            <person name="Saw J.H."/>
            <person name="Jorgensen S.L."/>
            <person name="Zaremba-Niedzwiedzka K."/>
            <person name="Martijn J."/>
            <person name="Lind A.E."/>
            <person name="van Eijk R."/>
            <person name="Schleper C."/>
            <person name="Guy L."/>
            <person name="Ettema T.J."/>
        </authorList>
    </citation>
    <scope>NUCLEOTIDE SEQUENCE</scope>
</reference>
<gene>
    <name evidence="1" type="ORF">LCGC14_1709510</name>
</gene>
<name>A0A0F9HG74_9ZZZZ</name>
<dbReference type="AlphaFoldDB" id="A0A0F9HG74"/>
<comment type="caution">
    <text evidence="1">The sequence shown here is derived from an EMBL/GenBank/DDBJ whole genome shotgun (WGS) entry which is preliminary data.</text>
</comment>
<dbReference type="EMBL" id="LAZR01015226">
    <property type="protein sequence ID" value="KKM14107.1"/>
    <property type="molecule type" value="Genomic_DNA"/>
</dbReference>
<sequence length="77" mass="8854">MDALSTLAVLTQPRMLYKRRSDKPEGNHLMDFRVFQRAPRSCARAVVRNTSYNWNLSSSNFFVFQNSKPIAFILGVS</sequence>
<protein>
    <submittedName>
        <fullName evidence="1">Uncharacterized protein</fullName>
    </submittedName>
</protein>
<organism evidence="1">
    <name type="scientific">marine sediment metagenome</name>
    <dbReference type="NCBI Taxonomy" id="412755"/>
    <lineage>
        <taxon>unclassified sequences</taxon>
        <taxon>metagenomes</taxon>
        <taxon>ecological metagenomes</taxon>
    </lineage>
</organism>